<gene>
    <name evidence="2" type="ORF">KHM83_05250</name>
</gene>
<name>A0ABS5PMI6_9FIRM</name>
<keyword evidence="1 2" id="KW-0808">Transferase</keyword>
<organism evidence="2 3">
    <name type="scientific">Fusibacter paucivorans</name>
    <dbReference type="NCBI Taxonomy" id="76009"/>
    <lineage>
        <taxon>Bacteria</taxon>
        <taxon>Bacillati</taxon>
        <taxon>Bacillota</taxon>
        <taxon>Clostridia</taxon>
        <taxon>Eubacteriales</taxon>
        <taxon>Eubacteriales Family XII. Incertae Sedis</taxon>
        <taxon>Fusibacter</taxon>
    </lineage>
</organism>
<dbReference type="InterPro" id="IPR003673">
    <property type="entry name" value="CoA-Trfase_fam_III"/>
</dbReference>
<dbReference type="SUPFAM" id="SSF89796">
    <property type="entry name" value="CoA-transferase family III (CaiB/BaiF)"/>
    <property type="match status" value="1"/>
</dbReference>
<keyword evidence="3" id="KW-1185">Reference proteome</keyword>
<protein>
    <submittedName>
        <fullName evidence="2">CoA transferase</fullName>
    </submittedName>
</protein>
<dbReference type="Proteomes" id="UP000746471">
    <property type="component" value="Unassembled WGS sequence"/>
</dbReference>
<dbReference type="Gene3D" id="3.30.1540.10">
    <property type="entry name" value="formyl-coa transferase, domain 3"/>
    <property type="match status" value="1"/>
</dbReference>
<evidence type="ECO:0000313" key="3">
    <source>
        <dbReference type="Proteomes" id="UP000746471"/>
    </source>
</evidence>
<comment type="caution">
    <text evidence="2">The sequence shown here is derived from an EMBL/GenBank/DDBJ whole genome shotgun (WGS) entry which is preliminary data.</text>
</comment>
<sequence>MNFKNVGALAGVKVLDLTRVLAGPYCTMMLADFGAEVIKIEKPISGDDTRQFGPFKNGESLYYANINRNKKGITLNLKAKQGKALFLEMVKQADVVVENFRPGVMERLGLGYEVLEEVNEKIIYAAVSGFGSYGPYASRPGYDIIAQAMSGLMSITGEENGSPTRVGNAMGDVLGGLNLTIGILAALNARSMIGRGQRVDVSLVDSAVASLETMTQRYFASGNVPPLMGNRYAAAYPYDSFKAKDGQFVIGCGNDKLYNLLCQKVLKREDLMKDERFNTNEKRCTHHQALKKEIEDWSSTMTIDEAVDTILAAGVPAAPILDMAKLANDPHIVGAREMFVESKHPKIGNMLINGNPVKLMTTRPTIDKPAPALGQYNTDVYSSMLGLDAAEIAALKTEGII</sequence>
<dbReference type="PANTHER" id="PTHR48207">
    <property type="entry name" value="SUCCINATE--HYDROXYMETHYLGLUTARATE COA-TRANSFERASE"/>
    <property type="match status" value="1"/>
</dbReference>
<evidence type="ECO:0000313" key="2">
    <source>
        <dbReference type="EMBL" id="MBS7526072.1"/>
    </source>
</evidence>
<dbReference type="Gene3D" id="3.40.50.10540">
    <property type="entry name" value="Crotonobetainyl-coa:carnitine coa-transferase, domain 1"/>
    <property type="match status" value="1"/>
</dbReference>
<dbReference type="InterPro" id="IPR050483">
    <property type="entry name" value="CoA-transferase_III_domain"/>
</dbReference>
<dbReference type="GO" id="GO:0016740">
    <property type="term" value="F:transferase activity"/>
    <property type="evidence" value="ECO:0007669"/>
    <property type="project" value="UniProtKB-KW"/>
</dbReference>
<dbReference type="RefSeq" id="WP_213235857.1">
    <property type="nucleotide sequence ID" value="NZ_JAHBCL010000007.1"/>
</dbReference>
<reference evidence="2 3" key="1">
    <citation type="submission" date="2021-05" db="EMBL/GenBank/DDBJ databases">
        <title>Fusibacter ferrireducens sp. nov., an anaerobic, sulfur- and Fe-reducing bacterium isolated from the mangrove sediment.</title>
        <authorList>
            <person name="Qiu D."/>
        </authorList>
    </citation>
    <scope>NUCLEOTIDE SEQUENCE [LARGE SCALE GENOMIC DNA]</scope>
    <source>
        <strain evidence="2 3">DSM 12116</strain>
    </source>
</reference>
<proteinExistence type="predicted"/>
<evidence type="ECO:0000256" key="1">
    <source>
        <dbReference type="ARBA" id="ARBA00022679"/>
    </source>
</evidence>
<dbReference type="EMBL" id="JAHBCL010000007">
    <property type="protein sequence ID" value="MBS7526072.1"/>
    <property type="molecule type" value="Genomic_DNA"/>
</dbReference>
<dbReference type="PANTHER" id="PTHR48207:SF3">
    <property type="entry name" value="SUCCINATE--HYDROXYMETHYLGLUTARATE COA-TRANSFERASE"/>
    <property type="match status" value="1"/>
</dbReference>
<dbReference type="Pfam" id="PF02515">
    <property type="entry name" value="CoA_transf_3"/>
    <property type="match status" value="1"/>
</dbReference>
<dbReference type="InterPro" id="IPR044855">
    <property type="entry name" value="CoA-Trfase_III_dom3_sf"/>
</dbReference>
<accession>A0ABS5PMI6</accession>
<dbReference type="InterPro" id="IPR023606">
    <property type="entry name" value="CoA-Trfase_III_dom_1_sf"/>
</dbReference>